<keyword evidence="4" id="KW-1185">Reference proteome</keyword>
<dbReference type="GO" id="GO:0016491">
    <property type="term" value="F:oxidoreductase activity"/>
    <property type="evidence" value="ECO:0007669"/>
    <property type="project" value="UniProtKB-KW"/>
</dbReference>
<name>A0A9X8JHD8_9GAMM</name>
<dbReference type="Gene3D" id="3.30.1370.60">
    <property type="entry name" value="Hypothetical oxidoreductase yiak, domain 2"/>
    <property type="match status" value="1"/>
</dbReference>
<gene>
    <name evidence="3" type="ORF">CLR69_20920</name>
</gene>
<dbReference type="EMBL" id="NWTM01000005">
    <property type="protein sequence ID" value="RYC39551.1"/>
    <property type="molecule type" value="Genomic_DNA"/>
</dbReference>
<evidence type="ECO:0000256" key="1">
    <source>
        <dbReference type="ARBA" id="ARBA00006056"/>
    </source>
</evidence>
<dbReference type="AlphaFoldDB" id="A0A9X8JHD8"/>
<dbReference type="InterPro" id="IPR043143">
    <property type="entry name" value="Mal/L-sulf/L-lact_DH-like_NADP"/>
</dbReference>
<evidence type="ECO:0000256" key="2">
    <source>
        <dbReference type="ARBA" id="ARBA00023002"/>
    </source>
</evidence>
<dbReference type="InterPro" id="IPR043144">
    <property type="entry name" value="Mal/L-sulf/L-lact_DH-like_ah"/>
</dbReference>
<sequence>MSITISSEKLRWLVTGLFELNGCAADIAQDIAEHMIEAEQNGYASHGVALLPKYLDSIAKGEVKPNARADITASTHGLLQINGQGGFGQHIAKTATKAAINKAKQDGYCILTLSHCHHLGRLGHYGQLAADNELCMLSFSNVTGRSPTVAPWGGAEARLTTNPFCFTWPVPGGKPAVLVDFATSSMALNKARILAEQGEHVAAGQLIDASGHPTNDPGVLFTTPAGALLPFGQHKGFGLALMIELMAGILSGGETIAEDQAESGSPHNNFFALLLSPEHFCDQSSQKCAYFMEYLLATQPQSGNSEVVYPGMPEAASRQRNQSLTLSSSFWQWLTMTYTAKGISLDVHHQTVDLIC</sequence>
<comment type="caution">
    <text evidence="3">The sequence shown here is derived from an EMBL/GenBank/DDBJ whole genome shotgun (WGS) entry which is preliminary data.</text>
</comment>
<keyword evidence="2" id="KW-0560">Oxidoreductase</keyword>
<proteinExistence type="inferred from homology"/>
<evidence type="ECO:0000313" key="3">
    <source>
        <dbReference type="EMBL" id="RYC39551.1"/>
    </source>
</evidence>
<dbReference type="Gene3D" id="1.10.1530.10">
    <property type="match status" value="1"/>
</dbReference>
<dbReference type="InterPro" id="IPR036111">
    <property type="entry name" value="Mal/L-sulfo/L-lacto_DH-like_sf"/>
</dbReference>
<dbReference type="PANTHER" id="PTHR11091">
    <property type="entry name" value="OXIDOREDUCTASE-RELATED"/>
    <property type="match status" value="1"/>
</dbReference>
<dbReference type="PANTHER" id="PTHR11091:SF0">
    <property type="entry name" value="MALATE DEHYDROGENASE"/>
    <property type="match status" value="1"/>
</dbReference>
<comment type="similarity">
    <text evidence="1">Belongs to the LDH2/MDH2 oxidoreductase family.</text>
</comment>
<evidence type="ECO:0000313" key="4">
    <source>
        <dbReference type="Proteomes" id="UP001138460"/>
    </source>
</evidence>
<dbReference type="InterPro" id="IPR003767">
    <property type="entry name" value="Malate/L-lactate_DH-like"/>
</dbReference>
<dbReference type="Proteomes" id="UP001138460">
    <property type="component" value="Unassembled WGS sequence"/>
</dbReference>
<dbReference type="OrthoDB" id="9769447at2"/>
<dbReference type="Pfam" id="PF02615">
    <property type="entry name" value="Ldh_2"/>
    <property type="match status" value="1"/>
</dbReference>
<dbReference type="SUPFAM" id="SSF89733">
    <property type="entry name" value="L-sulfolactate dehydrogenase-like"/>
    <property type="match status" value="1"/>
</dbReference>
<accession>A0A9X8JHD8</accession>
<organism evidence="3 4">
    <name type="scientific">Pectobacterium zantedeschiae</name>
    <dbReference type="NCBI Taxonomy" id="2034769"/>
    <lineage>
        <taxon>Bacteria</taxon>
        <taxon>Pseudomonadati</taxon>
        <taxon>Pseudomonadota</taxon>
        <taxon>Gammaproteobacteria</taxon>
        <taxon>Enterobacterales</taxon>
        <taxon>Pectobacteriaceae</taxon>
        <taxon>Pectobacterium</taxon>
    </lineage>
</organism>
<dbReference type="RefSeq" id="WP_129709474.1">
    <property type="nucleotide sequence ID" value="NZ_CP139172.1"/>
</dbReference>
<protein>
    <submittedName>
        <fullName evidence="3">Ldh family oxidoreductase</fullName>
    </submittedName>
</protein>
<reference evidence="3 4" key="1">
    <citation type="journal article" date="2018" name="Syst. Appl. Microbiol.">
        <title>Pectobacterium zantedeschiae sp. nov. a new species of a soft rot pathogen isolated from Calla lily (Zantedeschia spp.).</title>
        <authorList>
            <person name="Waleron M."/>
            <person name="Misztak A."/>
            <person name="Waleron M."/>
            <person name="Franczuk M."/>
            <person name="Jonca J."/>
            <person name="Wielgomas B."/>
            <person name="Mikicinski A."/>
            <person name="Popovic T."/>
            <person name="Waleron K."/>
        </authorList>
    </citation>
    <scope>NUCLEOTIDE SEQUENCE [LARGE SCALE GENOMIC DNA]</scope>
    <source>
        <strain evidence="3 4">9M</strain>
    </source>
</reference>